<organism evidence="1 2">
    <name type="scientific">Brevundimonas mediterranea</name>
    <dbReference type="NCBI Taxonomy" id="74329"/>
    <lineage>
        <taxon>Bacteria</taxon>
        <taxon>Pseudomonadati</taxon>
        <taxon>Pseudomonadota</taxon>
        <taxon>Alphaproteobacteria</taxon>
        <taxon>Caulobacterales</taxon>
        <taxon>Caulobacteraceae</taxon>
        <taxon>Brevundimonas</taxon>
    </lineage>
</organism>
<dbReference type="Gene3D" id="3.90.190.10">
    <property type="entry name" value="Protein tyrosine phosphatase superfamily"/>
    <property type="match status" value="1"/>
</dbReference>
<evidence type="ECO:0000313" key="1">
    <source>
        <dbReference type="EMBL" id="VDC50537.1"/>
    </source>
</evidence>
<keyword evidence="2" id="KW-1185">Reference proteome</keyword>
<dbReference type="SUPFAM" id="SSF52799">
    <property type="entry name" value="(Phosphotyrosine protein) phosphatases II"/>
    <property type="match status" value="1"/>
</dbReference>
<name>A0A7Z9C614_9CAUL</name>
<dbReference type="InterPro" id="IPR029021">
    <property type="entry name" value="Prot-tyrosine_phosphatase-like"/>
</dbReference>
<gene>
    <name evidence="1" type="primary">iphP_1</name>
    <name evidence="1" type="ORF">BREV_BREV_00284</name>
</gene>
<sequence length="118" mass="12828">MFHCTAGKDRTGIAAALVLTILGVPRETIIEDFEMSNRYYHYASAAGVGEGRGPDPAASPFAHLWPEARAVFASVDGRYLQATFADIEAQYGSVEAYLAAELDIDADNVARLRSLYLE</sequence>
<proteinExistence type="predicted"/>
<dbReference type="InterPro" id="IPR016130">
    <property type="entry name" value="Tyr_Pase_AS"/>
</dbReference>
<dbReference type="RefSeq" id="WP_154725338.1">
    <property type="nucleotide sequence ID" value="NZ_UXHF01000003.1"/>
</dbReference>
<evidence type="ECO:0000313" key="2">
    <source>
        <dbReference type="Proteomes" id="UP000289220"/>
    </source>
</evidence>
<dbReference type="PROSITE" id="PS00383">
    <property type="entry name" value="TYR_PHOSPHATASE_1"/>
    <property type="match status" value="1"/>
</dbReference>
<dbReference type="Pfam" id="PF13350">
    <property type="entry name" value="Y_phosphatase3"/>
    <property type="match status" value="1"/>
</dbReference>
<dbReference type="EMBL" id="UXHF01000003">
    <property type="protein sequence ID" value="VDC50537.1"/>
    <property type="molecule type" value="Genomic_DNA"/>
</dbReference>
<reference evidence="1 2" key="1">
    <citation type="submission" date="2018-11" db="EMBL/GenBank/DDBJ databases">
        <authorList>
            <person name="Peiro R."/>
            <person name="Begona"/>
            <person name="Cbmso G."/>
            <person name="Lopez M."/>
            <person name="Gonzalez S."/>
            <person name="Sacristan E."/>
            <person name="Castillo E."/>
        </authorList>
    </citation>
    <scope>NUCLEOTIDE SEQUENCE [LARGE SCALE GENOMIC DNA]</scope>
    <source>
        <strain evidence="1">Brev_genome</strain>
    </source>
</reference>
<protein>
    <submittedName>
        <fullName evidence="1">Tyrosine-protein phosphatase</fullName>
    </submittedName>
</protein>
<dbReference type="AlphaFoldDB" id="A0A7Z9C614"/>
<accession>A0A7Z9C614</accession>
<dbReference type="GO" id="GO:0004721">
    <property type="term" value="F:phosphoprotein phosphatase activity"/>
    <property type="evidence" value="ECO:0007669"/>
    <property type="project" value="InterPro"/>
</dbReference>
<comment type="caution">
    <text evidence="1">The sequence shown here is derived from an EMBL/GenBank/DDBJ whole genome shotgun (WGS) entry which is preliminary data.</text>
</comment>
<dbReference type="Proteomes" id="UP000289220">
    <property type="component" value="Unassembled WGS sequence"/>
</dbReference>
<dbReference type="InterPro" id="IPR026893">
    <property type="entry name" value="Tyr/Ser_Pase_IphP-type"/>
</dbReference>